<feature type="region of interest" description="Disordered" evidence="1">
    <location>
        <begin position="206"/>
        <end position="236"/>
    </location>
</feature>
<evidence type="ECO:0000256" key="1">
    <source>
        <dbReference type="SAM" id="MobiDB-lite"/>
    </source>
</evidence>
<gene>
    <name evidence="2" type="ORF">AWZ03_011946</name>
</gene>
<dbReference type="EMBL" id="LSRL02000325">
    <property type="protein sequence ID" value="TDG41620.1"/>
    <property type="molecule type" value="Genomic_DNA"/>
</dbReference>
<evidence type="ECO:0000313" key="2">
    <source>
        <dbReference type="EMBL" id="TDG41620.1"/>
    </source>
</evidence>
<organism evidence="2 3">
    <name type="scientific">Drosophila navojoa</name>
    <name type="common">Fruit fly</name>
    <dbReference type="NCBI Taxonomy" id="7232"/>
    <lineage>
        <taxon>Eukaryota</taxon>
        <taxon>Metazoa</taxon>
        <taxon>Ecdysozoa</taxon>
        <taxon>Arthropoda</taxon>
        <taxon>Hexapoda</taxon>
        <taxon>Insecta</taxon>
        <taxon>Pterygota</taxon>
        <taxon>Neoptera</taxon>
        <taxon>Endopterygota</taxon>
        <taxon>Diptera</taxon>
        <taxon>Brachycera</taxon>
        <taxon>Muscomorpha</taxon>
        <taxon>Ephydroidea</taxon>
        <taxon>Drosophilidae</taxon>
        <taxon>Drosophila</taxon>
    </lineage>
</organism>
<reference evidence="2 3" key="1">
    <citation type="journal article" date="2019" name="J. Hered.">
        <title>An Improved Genome Assembly for Drosophila navojoa, the Basal Species in the mojavensis Cluster.</title>
        <authorList>
            <person name="Vanderlinde T."/>
            <person name="Dupim E.G."/>
            <person name="Nazario-Yepiz N.O."/>
            <person name="Carvalho A.B."/>
        </authorList>
    </citation>
    <scope>NUCLEOTIDE SEQUENCE [LARGE SCALE GENOMIC DNA]</scope>
    <source>
        <strain evidence="2">Navoj_Jal97</strain>
        <tissue evidence="2">Whole organism</tissue>
    </source>
</reference>
<feature type="compositionally biased region" description="Basic and acidic residues" evidence="1">
    <location>
        <begin position="69"/>
        <end position="78"/>
    </location>
</feature>
<proteinExistence type="predicted"/>
<comment type="caution">
    <text evidence="2">The sequence shown here is derived from an EMBL/GenBank/DDBJ whole genome shotgun (WGS) entry which is preliminary data.</text>
</comment>
<dbReference type="AlphaFoldDB" id="A0A484B0N6"/>
<keyword evidence="3" id="KW-1185">Reference proteome</keyword>
<name>A0A484B0N6_DRONA</name>
<accession>A0A484B0N6</accession>
<dbReference type="Proteomes" id="UP000295192">
    <property type="component" value="Unassembled WGS sequence"/>
</dbReference>
<protein>
    <submittedName>
        <fullName evidence="2">Uncharacterized protein</fullName>
    </submittedName>
</protein>
<feature type="region of interest" description="Disordered" evidence="1">
    <location>
        <begin position="64"/>
        <end position="86"/>
    </location>
</feature>
<evidence type="ECO:0000313" key="3">
    <source>
        <dbReference type="Proteomes" id="UP000295192"/>
    </source>
</evidence>
<feature type="compositionally biased region" description="Basic and acidic residues" evidence="1">
    <location>
        <begin position="211"/>
        <end position="222"/>
    </location>
</feature>
<sequence>MGKSEKNIVKYNKNKKGDEGIKKNFKLKRSRSSGNWKVTPVNAVADVAENEMVTVAVTLNMDGADDEPIDLKRPHSTEPQKMIQPKKPKLEIENEEPTKPTEIYHVLEAPIKNEKICNLNYNKEKQVLEKQTDGQDKWESDNVYIAHCSGVIFSSECNINEESAYKSTSKPPAMDEANGYNKGNIHGQYVSRRVIYKYEEKYGSVNMSNEDEAKPARKEKAPKFNSEPGKRRCSIL</sequence>